<dbReference type="Pfam" id="PF01915">
    <property type="entry name" value="Glyco_hydro_3_C"/>
    <property type="match status" value="1"/>
</dbReference>
<dbReference type="Pfam" id="PF14310">
    <property type="entry name" value="Fn3-like"/>
    <property type="match status" value="1"/>
</dbReference>
<sequence length="771" mass="83903">MPSGNDEVVEELLARMTVEEKVAQLGAVWVYELLDGVEFSEEKAQQLLAHGIGHITRIGGASNLMPAETARLANRIQQFLIKETRLGIPALVHEEACSGYMARGATLFPQAIGTASTWNVDLVGQMATVISQQMRSVGAHQALAPLLDVARDARWGRLEETFGEDPYLTSRLGVAFVRGLQADGDWNQGVVATGKHYAGYGFSEGGLNWAPAHIPPREFHEIVLRPFEAAVKEARLESIMPGYHELDGLPMHAHIDLLRLLRRNWGFAGTVVSDYFGIAMLQDYHHVAQDRDAAARLALTAGVDVELPNRDAYGDALVEAVRDGRIAEELLNEAVRHVLRQKMKLGLFDAAMVDEPSVPEVFDDPRNDELALEIARQSLVLLKNEGSILPLQKSVASVAVIGPNADDLRNLMGDYAYPCHIETLLNLQKEGNVFSQPLPPSLTLNGVVGPLPTVLDAIRQKTGHVTYAKGCDVTGENRSGLDEARDVARQASVAILVVGDKSGLTLDATSGESRDRSDLRLPGVQEELIGTVLETGTPVVVVLVGGRPVSGGWMDRVAAIVEAWLPGTQGGTAIADVLFGDAEPAGRLPISFPRSAGHVPTYYNHKPSGGRSHWHGDYVDDLVSARFPFGYGLTYTRFRYGDSSVSLNWGVPRREIEVVVPVENVGTRSGVEVVQVYVRCPSESVTRPVKELKGFARVSLRPGQTRTVTVRIPLQELAFVNMDGKWALESGMAEVYLGSSSQTIHSVHRVEIPENVTWDNLSEFGSRATVS</sequence>
<dbReference type="FunFam" id="2.60.40.10:FF:000495">
    <property type="entry name" value="Periplasmic beta-glucosidase"/>
    <property type="match status" value="1"/>
</dbReference>
<organism evidence="4 5">
    <name type="scientific">Sulfobacillus harzensis</name>
    <dbReference type="NCBI Taxonomy" id="2729629"/>
    <lineage>
        <taxon>Bacteria</taxon>
        <taxon>Bacillati</taxon>
        <taxon>Bacillota</taxon>
        <taxon>Clostridia</taxon>
        <taxon>Eubacteriales</taxon>
        <taxon>Clostridiales Family XVII. Incertae Sedis</taxon>
        <taxon>Sulfobacillus</taxon>
    </lineage>
</organism>
<dbReference type="PRINTS" id="PR00133">
    <property type="entry name" value="GLHYDRLASE3"/>
</dbReference>
<evidence type="ECO:0000256" key="1">
    <source>
        <dbReference type="ARBA" id="ARBA00005336"/>
    </source>
</evidence>
<name>A0A7Y0Q415_9FIRM</name>
<dbReference type="InterPro" id="IPR017853">
    <property type="entry name" value="GH"/>
</dbReference>
<dbReference type="GO" id="GO:0008422">
    <property type="term" value="F:beta-glucosidase activity"/>
    <property type="evidence" value="ECO:0007669"/>
    <property type="project" value="TreeGrafter"/>
</dbReference>
<comment type="caution">
    <text evidence="4">The sequence shown here is derived from an EMBL/GenBank/DDBJ whole genome shotgun (WGS) entry which is preliminary data.</text>
</comment>
<dbReference type="InterPro" id="IPR026891">
    <property type="entry name" value="Fn3-like"/>
</dbReference>
<dbReference type="Pfam" id="PF00933">
    <property type="entry name" value="Glyco_hydro_3"/>
    <property type="match status" value="1"/>
</dbReference>
<dbReference type="GO" id="GO:0009251">
    <property type="term" value="P:glucan catabolic process"/>
    <property type="evidence" value="ECO:0007669"/>
    <property type="project" value="TreeGrafter"/>
</dbReference>
<dbReference type="RefSeq" id="WP_169103064.1">
    <property type="nucleotide sequence ID" value="NZ_JABBVZ010000163.1"/>
</dbReference>
<dbReference type="PANTHER" id="PTHR30620:SF123">
    <property type="entry name" value="BETA-XYLOSIDASE"/>
    <property type="match status" value="1"/>
</dbReference>
<evidence type="ECO:0000313" key="4">
    <source>
        <dbReference type="EMBL" id="NMP24858.1"/>
    </source>
</evidence>
<feature type="domain" description="Fibronectin type III-like" evidence="3">
    <location>
        <begin position="672"/>
        <end position="741"/>
    </location>
</feature>
<keyword evidence="5" id="KW-1185">Reference proteome</keyword>
<dbReference type="AlphaFoldDB" id="A0A7Y0Q415"/>
<gene>
    <name evidence="4" type="ORF">HIJ39_21355</name>
</gene>
<dbReference type="SMART" id="SM01217">
    <property type="entry name" value="Fn3_like"/>
    <property type="match status" value="1"/>
</dbReference>
<dbReference type="Proteomes" id="UP000533476">
    <property type="component" value="Unassembled WGS sequence"/>
</dbReference>
<dbReference type="InterPro" id="IPR002772">
    <property type="entry name" value="Glyco_hydro_3_C"/>
</dbReference>
<protein>
    <submittedName>
        <fullName evidence="4">Beta-glucosidase</fullName>
    </submittedName>
</protein>
<keyword evidence="2" id="KW-0378">Hydrolase</keyword>
<dbReference type="SUPFAM" id="SSF51445">
    <property type="entry name" value="(Trans)glycosidases"/>
    <property type="match status" value="1"/>
</dbReference>
<evidence type="ECO:0000259" key="3">
    <source>
        <dbReference type="SMART" id="SM01217"/>
    </source>
</evidence>
<evidence type="ECO:0000256" key="2">
    <source>
        <dbReference type="ARBA" id="ARBA00022801"/>
    </source>
</evidence>
<dbReference type="EMBL" id="JABBVZ010000163">
    <property type="protein sequence ID" value="NMP24858.1"/>
    <property type="molecule type" value="Genomic_DNA"/>
</dbReference>
<dbReference type="PANTHER" id="PTHR30620">
    <property type="entry name" value="PERIPLASMIC BETA-GLUCOSIDASE-RELATED"/>
    <property type="match status" value="1"/>
</dbReference>
<dbReference type="Gene3D" id="3.40.50.1700">
    <property type="entry name" value="Glycoside hydrolase family 3 C-terminal domain"/>
    <property type="match status" value="1"/>
</dbReference>
<comment type="similarity">
    <text evidence="1">Belongs to the glycosyl hydrolase 3 family.</text>
</comment>
<dbReference type="InterPro" id="IPR051915">
    <property type="entry name" value="Cellulose_Degrad_GH3"/>
</dbReference>
<evidence type="ECO:0000313" key="5">
    <source>
        <dbReference type="Proteomes" id="UP000533476"/>
    </source>
</evidence>
<accession>A0A7Y0Q415</accession>
<dbReference type="SUPFAM" id="SSF52279">
    <property type="entry name" value="Beta-D-glucan exohydrolase, C-terminal domain"/>
    <property type="match status" value="1"/>
</dbReference>
<reference evidence="4 5" key="1">
    <citation type="submission" date="2020-04" db="EMBL/GenBank/DDBJ databases">
        <authorList>
            <person name="Zhang R."/>
            <person name="Schippers A."/>
        </authorList>
    </citation>
    <scope>NUCLEOTIDE SEQUENCE [LARGE SCALE GENOMIC DNA]</scope>
    <source>
        <strain evidence="4 5">DSM 109850</strain>
    </source>
</reference>
<dbReference type="InterPro" id="IPR036881">
    <property type="entry name" value="Glyco_hydro_3_C_sf"/>
</dbReference>
<proteinExistence type="inferred from homology"/>
<dbReference type="InterPro" id="IPR013783">
    <property type="entry name" value="Ig-like_fold"/>
</dbReference>
<dbReference type="Gene3D" id="3.20.20.300">
    <property type="entry name" value="Glycoside hydrolase, family 3, N-terminal domain"/>
    <property type="match status" value="1"/>
</dbReference>
<dbReference type="InterPro" id="IPR036962">
    <property type="entry name" value="Glyco_hydro_3_N_sf"/>
</dbReference>
<dbReference type="Gene3D" id="2.60.40.10">
    <property type="entry name" value="Immunoglobulins"/>
    <property type="match status" value="1"/>
</dbReference>
<dbReference type="InterPro" id="IPR001764">
    <property type="entry name" value="Glyco_hydro_3_N"/>
</dbReference>